<dbReference type="EMBL" id="CAJVPU010003018">
    <property type="protein sequence ID" value="CAG8511534.1"/>
    <property type="molecule type" value="Genomic_DNA"/>
</dbReference>
<protein>
    <submittedName>
        <fullName evidence="1">11738_t:CDS:1</fullName>
    </submittedName>
</protein>
<comment type="caution">
    <text evidence="1">The sequence shown here is derived from an EMBL/GenBank/DDBJ whole genome shotgun (WGS) entry which is preliminary data.</text>
</comment>
<organism evidence="1 2">
    <name type="scientific">Dentiscutata heterogama</name>
    <dbReference type="NCBI Taxonomy" id="1316150"/>
    <lineage>
        <taxon>Eukaryota</taxon>
        <taxon>Fungi</taxon>
        <taxon>Fungi incertae sedis</taxon>
        <taxon>Mucoromycota</taxon>
        <taxon>Glomeromycotina</taxon>
        <taxon>Glomeromycetes</taxon>
        <taxon>Diversisporales</taxon>
        <taxon>Gigasporaceae</taxon>
        <taxon>Dentiscutata</taxon>
    </lineage>
</organism>
<evidence type="ECO:0000313" key="1">
    <source>
        <dbReference type="EMBL" id="CAG8511534.1"/>
    </source>
</evidence>
<proteinExistence type="predicted"/>
<dbReference type="Proteomes" id="UP000789702">
    <property type="component" value="Unassembled WGS sequence"/>
</dbReference>
<keyword evidence="2" id="KW-1185">Reference proteome</keyword>
<name>A0ACA9L915_9GLOM</name>
<evidence type="ECO:0000313" key="2">
    <source>
        <dbReference type="Proteomes" id="UP000789702"/>
    </source>
</evidence>
<reference evidence="1" key="1">
    <citation type="submission" date="2021-06" db="EMBL/GenBank/DDBJ databases">
        <authorList>
            <person name="Kallberg Y."/>
            <person name="Tangrot J."/>
            <person name="Rosling A."/>
        </authorList>
    </citation>
    <scope>NUCLEOTIDE SEQUENCE</scope>
    <source>
        <strain evidence="1">IL203A</strain>
    </source>
</reference>
<sequence>MATLGQVAASWAWLRGTIYHNQDKFIDEWLNYASQEGQFSVSSIQSSSFTRFPL</sequence>
<gene>
    <name evidence="1" type="ORF">DHETER_LOCUS3479</name>
</gene>
<accession>A0ACA9L915</accession>